<reference evidence="5 6" key="1">
    <citation type="submission" date="2017-12" db="EMBL/GenBank/DDBJ databases">
        <title>Characterization of six clinical isolates of Enterochimera gen. nov., a novel genus of the Yersiniaciae family and the three species Enterochimera arupensis sp. nov., Enterochimera coloradensis sp. nov, and Enterochimera californica sp. nov.</title>
        <authorList>
            <person name="Rossi A."/>
            <person name="Fisher M."/>
        </authorList>
    </citation>
    <scope>NUCLEOTIDE SEQUENCE [LARGE SCALE GENOMIC DNA]</scope>
    <source>
        <strain evidence="6">2016-Iso4</strain>
    </source>
</reference>
<evidence type="ECO:0000313" key="6">
    <source>
        <dbReference type="Proteomes" id="UP000234503"/>
    </source>
</evidence>
<dbReference type="OrthoDB" id="5579595at2"/>
<dbReference type="Proteomes" id="UP000234503">
    <property type="component" value="Unassembled WGS sequence"/>
</dbReference>
<dbReference type="EMBL" id="PJZH01000035">
    <property type="protein sequence ID" value="PLR30096.1"/>
    <property type="molecule type" value="Genomic_DNA"/>
</dbReference>
<evidence type="ECO:0000256" key="1">
    <source>
        <dbReference type="SAM" id="Coils"/>
    </source>
</evidence>
<name>A0A2N5DTV5_9GAMM</name>
<dbReference type="Pfam" id="PF06812">
    <property type="entry name" value="ImpA_N"/>
    <property type="match status" value="1"/>
</dbReference>
<keyword evidence="2" id="KW-1133">Transmembrane helix</keyword>
<keyword evidence="6" id="KW-1185">Reference proteome</keyword>
<proteinExistence type="predicted"/>
<feature type="domain" description="ImpA C-terminal" evidence="4">
    <location>
        <begin position="265"/>
        <end position="401"/>
    </location>
</feature>
<dbReference type="InterPro" id="IPR010657">
    <property type="entry name" value="ImpA_N"/>
</dbReference>
<evidence type="ECO:0000259" key="4">
    <source>
        <dbReference type="Pfam" id="PF12486"/>
    </source>
</evidence>
<feature type="domain" description="ImpA N-terminal" evidence="3">
    <location>
        <begin position="11"/>
        <end position="111"/>
    </location>
</feature>
<organism evidence="5 6">
    <name type="scientific">Chimaeribacter coloradensis</name>
    <dbReference type="NCBI Taxonomy" id="2060068"/>
    <lineage>
        <taxon>Bacteria</taxon>
        <taxon>Pseudomonadati</taxon>
        <taxon>Pseudomonadota</taxon>
        <taxon>Gammaproteobacteria</taxon>
        <taxon>Enterobacterales</taxon>
        <taxon>Yersiniaceae</taxon>
        <taxon>Chimaeribacter</taxon>
    </lineage>
</organism>
<dbReference type="Pfam" id="PF12486">
    <property type="entry name" value="VasL"/>
    <property type="match status" value="1"/>
</dbReference>
<dbReference type="PANTHER" id="PTHR37024">
    <property type="entry name" value="TYPE VI SECRETION SYSTEM DUF2094 AND IMPA-RELATED DOMAIN PROTEIN"/>
    <property type="match status" value="1"/>
</dbReference>
<keyword evidence="1" id="KW-0175">Coiled coil</keyword>
<protein>
    <submittedName>
        <fullName evidence="5">Uncharacterized protein</fullName>
    </submittedName>
</protein>
<comment type="caution">
    <text evidence="5">The sequence shown here is derived from an EMBL/GenBank/DDBJ whole genome shotgun (WGS) entry which is preliminary data.</text>
</comment>
<dbReference type="InterPro" id="IPR021069">
    <property type="entry name" value="ImpA_C"/>
</dbReference>
<dbReference type="AlphaFoldDB" id="A0A2N5DTV5"/>
<feature type="transmembrane region" description="Helical" evidence="2">
    <location>
        <begin position="228"/>
        <end position="247"/>
    </location>
</feature>
<gene>
    <name evidence="5" type="ORF">CYR32_19485</name>
</gene>
<evidence type="ECO:0000313" key="5">
    <source>
        <dbReference type="EMBL" id="PLR30096.1"/>
    </source>
</evidence>
<accession>A0A2N5DTV5</accession>
<dbReference type="RefSeq" id="WP_101826780.1">
    <property type="nucleotide sequence ID" value="NZ_PJZH01000035.1"/>
</dbReference>
<evidence type="ECO:0000259" key="3">
    <source>
        <dbReference type="Pfam" id="PF06812"/>
    </source>
</evidence>
<sequence length="420" mass="46649">MTDNGDRIVKTGGDPRALVDFIALREEISKLTHPARPDVEWKRVEQLCLSLFRQNGVELQTAAWYTLARTHLAGMHGLNEGLAILEALIIHQWGMLWPQTEHVRLEILAVLSRRLLAVLRTMNLTCAALPLIYQAEQHLNRLQDRLQRLELKNAGQLTALAVFMYNAAARLQKGEAGHDDVTLPPPATPQRCSPAVPEPWIYVACDAAATPPENERVSVKPARQWKGFAAGMLTTLIIGIAGVLWHGQRAASHASLLPIAANAHSLAELARQSPLWLHHYGFMLAAQARPPESGALKAQWQHQITANALPLEALSGWHQGMEGLRDLTARLNALDERKGKYLTGSELKSMVFAITRNFERAVPLEEQLYLLNQTKRGERLPADQVLQAENHLNQLLNRYMLITQQAEGQDTPRQGGGGPL</sequence>
<dbReference type="PANTHER" id="PTHR37024:SF5">
    <property type="entry name" value="IMPA N-TERMINAL DOMAIN-CONTAINING PROTEIN"/>
    <property type="match status" value="1"/>
</dbReference>
<evidence type="ECO:0000256" key="2">
    <source>
        <dbReference type="SAM" id="Phobius"/>
    </source>
</evidence>
<feature type="coiled-coil region" evidence="1">
    <location>
        <begin position="132"/>
        <end position="159"/>
    </location>
</feature>
<keyword evidence="2" id="KW-0812">Transmembrane</keyword>
<keyword evidence="2" id="KW-0472">Membrane</keyword>